<accession>A0A4C2A7R6</accession>
<gene>
    <name evidence="1" type="ORF">EVAR_69236_1</name>
</gene>
<dbReference type="Proteomes" id="UP000299102">
    <property type="component" value="Unassembled WGS sequence"/>
</dbReference>
<organism evidence="1 2">
    <name type="scientific">Eumeta variegata</name>
    <name type="common">Bagworm moth</name>
    <name type="synonym">Eumeta japonica</name>
    <dbReference type="NCBI Taxonomy" id="151549"/>
    <lineage>
        <taxon>Eukaryota</taxon>
        <taxon>Metazoa</taxon>
        <taxon>Ecdysozoa</taxon>
        <taxon>Arthropoda</taxon>
        <taxon>Hexapoda</taxon>
        <taxon>Insecta</taxon>
        <taxon>Pterygota</taxon>
        <taxon>Neoptera</taxon>
        <taxon>Endopterygota</taxon>
        <taxon>Lepidoptera</taxon>
        <taxon>Glossata</taxon>
        <taxon>Ditrysia</taxon>
        <taxon>Tineoidea</taxon>
        <taxon>Psychidae</taxon>
        <taxon>Oiketicinae</taxon>
        <taxon>Eumeta</taxon>
    </lineage>
</organism>
<protein>
    <submittedName>
        <fullName evidence="1">Uncharacterized protein</fullName>
    </submittedName>
</protein>
<dbReference type="EMBL" id="BGZK01002605">
    <property type="protein sequence ID" value="GBP95264.1"/>
    <property type="molecule type" value="Genomic_DNA"/>
</dbReference>
<evidence type="ECO:0000313" key="1">
    <source>
        <dbReference type="EMBL" id="GBP95264.1"/>
    </source>
</evidence>
<dbReference type="AlphaFoldDB" id="A0A4C2A7R6"/>
<evidence type="ECO:0000313" key="2">
    <source>
        <dbReference type="Proteomes" id="UP000299102"/>
    </source>
</evidence>
<name>A0A4C2A7R6_EUMVA</name>
<sequence length="122" mass="13518">MITKAFHFAPFDSDTRLSMDDGEGAALSENRLSPAGSRDNKCQGSTLEIHHDIRMLDVWTETCASQSALNVHQKKPFSSVFSTYGGERETSARGQRYCDLTSRPVYYGCFIAVLGVLYRGDA</sequence>
<reference evidence="1 2" key="1">
    <citation type="journal article" date="2019" name="Commun. Biol.">
        <title>The bagworm genome reveals a unique fibroin gene that provides high tensile strength.</title>
        <authorList>
            <person name="Kono N."/>
            <person name="Nakamura H."/>
            <person name="Ohtoshi R."/>
            <person name="Tomita M."/>
            <person name="Numata K."/>
            <person name="Arakawa K."/>
        </authorList>
    </citation>
    <scope>NUCLEOTIDE SEQUENCE [LARGE SCALE GENOMIC DNA]</scope>
</reference>
<keyword evidence="2" id="KW-1185">Reference proteome</keyword>
<proteinExistence type="predicted"/>
<comment type="caution">
    <text evidence="1">The sequence shown here is derived from an EMBL/GenBank/DDBJ whole genome shotgun (WGS) entry which is preliminary data.</text>
</comment>